<feature type="region of interest" description="Disordered" evidence="1">
    <location>
        <begin position="152"/>
        <end position="186"/>
    </location>
</feature>
<dbReference type="Proteomes" id="UP000001876">
    <property type="component" value="Unassembled WGS sequence"/>
</dbReference>
<proteinExistence type="predicted"/>
<accession>C1MQT3</accession>
<keyword evidence="3" id="KW-1185">Reference proteome</keyword>
<organism evidence="3">
    <name type="scientific">Micromonas pusilla (strain CCMP1545)</name>
    <name type="common">Picoplanktonic green alga</name>
    <dbReference type="NCBI Taxonomy" id="564608"/>
    <lineage>
        <taxon>Eukaryota</taxon>
        <taxon>Viridiplantae</taxon>
        <taxon>Chlorophyta</taxon>
        <taxon>Mamiellophyceae</taxon>
        <taxon>Mamiellales</taxon>
        <taxon>Mamiellaceae</taxon>
        <taxon>Micromonas</taxon>
    </lineage>
</organism>
<dbReference type="PANTHER" id="PTHR34129">
    <property type="entry name" value="BLR1139 PROTEIN"/>
    <property type="match status" value="1"/>
</dbReference>
<evidence type="ECO:0000313" key="2">
    <source>
        <dbReference type="EMBL" id="EEH58134.1"/>
    </source>
</evidence>
<dbReference type="AlphaFoldDB" id="C1MQT3"/>
<dbReference type="KEGG" id="mpp:MICPUCDRAFT_57403"/>
<dbReference type="EMBL" id="GG663738">
    <property type="protein sequence ID" value="EEH58134.1"/>
    <property type="molecule type" value="Genomic_DNA"/>
</dbReference>
<feature type="compositionally biased region" description="Gly residues" evidence="1">
    <location>
        <begin position="169"/>
        <end position="180"/>
    </location>
</feature>
<dbReference type="GeneID" id="9683621"/>
<dbReference type="Pfam" id="PF06108">
    <property type="entry name" value="DUF952"/>
    <property type="match status" value="1"/>
</dbReference>
<dbReference type="InterPro" id="IPR009297">
    <property type="entry name" value="DUF952"/>
</dbReference>
<dbReference type="OMA" id="TTGPERI"/>
<dbReference type="OrthoDB" id="3335358at2759"/>
<sequence>MAHLKDKYEYWDVDATPPGLEVLWKIVSPADLAKWQEAGGISGSELDRKDGFIHTSNGRMVREVAARFFKGVGDAVLLKMLPEEWPLAVIWSPDEPVGVLKRPVTGSVSVHWLPDGCAHVYHSDPLPLECVAETHPMPLGADGVHVFPEGMEDKPVDVTPGPEVHPAHGGPGPGGAGPGDGDAMET</sequence>
<protein>
    <submittedName>
        <fullName evidence="2">Predicted protein</fullName>
    </submittedName>
</protein>
<name>C1MQT3_MICPC</name>
<evidence type="ECO:0000256" key="1">
    <source>
        <dbReference type="SAM" id="MobiDB-lite"/>
    </source>
</evidence>
<reference evidence="2 3" key="1">
    <citation type="journal article" date="2009" name="Science">
        <title>Green evolution and dynamic adaptations revealed by genomes of the marine picoeukaryotes Micromonas.</title>
        <authorList>
            <person name="Worden A.Z."/>
            <person name="Lee J.H."/>
            <person name="Mock T."/>
            <person name="Rouze P."/>
            <person name="Simmons M.P."/>
            <person name="Aerts A.L."/>
            <person name="Allen A.E."/>
            <person name="Cuvelier M.L."/>
            <person name="Derelle E."/>
            <person name="Everett M.V."/>
            <person name="Foulon E."/>
            <person name="Grimwood J."/>
            <person name="Gundlach H."/>
            <person name="Henrissat B."/>
            <person name="Napoli C."/>
            <person name="McDonald S.M."/>
            <person name="Parker M.S."/>
            <person name="Rombauts S."/>
            <person name="Salamov A."/>
            <person name="Von Dassow P."/>
            <person name="Badger J.H."/>
            <person name="Coutinho P.M."/>
            <person name="Demir E."/>
            <person name="Dubchak I."/>
            <person name="Gentemann C."/>
            <person name="Eikrem W."/>
            <person name="Gready J.E."/>
            <person name="John U."/>
            <person name="Lanier W."/>
            <person name="Lindquist E.A."/>
            <person name="Lucas S."/>
            <person name="Mayer K.F."/>
            <person name="Moreau H."/>
            <person name="Not F."/>
            <person name="Otillar R."/>
            <person name="Panaud O."/>
            <person name="Pangilinan J."/>
            <person name="Paulsen I."/>
            <person name="Piegu B."/>
            <person name="Poliakov A."/>
            <person name="Robbens S."/>
            <person name="Schmutz J."/>
            <person name="Toulza E."/>
            <person name="Wyss T."/>
            <person name="Zelensky A."/>
            <person name="Zhou K."/>
            <person name="Armbrust E.V."/>
            <person name="Bhattacharya D."/>
            <person name="Goodenough U.W."/>
            <person name="Van de Peer Y."/>
            <person name="Grigoriev I.V."/>
        </authorList>
    </citation>
    <scope>NUCLEOTIDE SEQUENCE [LARGE SCALE GENOMIC DNA]</scope>
    <source>
        <strain evidence="2 3">CCMP1545</strain>
    </source>
</reference>
<dbReference type="PANTHER" id="PTHR34129:SF1">
    <property type="entry name" value="DUF952 DOMAIN-CONTAINING PROTEIN"/>
    <property type="match status" value="1"/>
</dbReference>
<gene>
    <name evidence="2" type="ORF">MICPUCDRAFT_57403</name>
</gene>
<dbReference type="RefSeq" id="XP_003058183.1">
    <property type="nucleotide sequence ID" value="XM_003058137.1"/>
</dbReference>
<evidence type="ECO:0000313" key="3">
    <source>
        <dbReference type="Proteomes" id="UP000001876"/>
    </source>
</evidence>
<dbReference type="SUPFAM" id="SSF56399">
    <property type="entry name" value="ADP-ribosylation"/>
    <property type="match status" value="1"/>
</dbReference>
<dbReference type="Gene3D" id="3.20.170.20">
    <property type="entry name" value="Protein of unknown function DUF952"/>
    <property type="match status" value="1"/>
</dbReference>